<evidence type="ECO:0000313" key="2">
    <source>
        <dbReference type="EMBL" id="NUU54902.1"/>
    </source>
</evidence>
<dbReference type="Proteomes" id="UP000577724">
    <property type="component" value="Unassembled WGS sequence"/>
</dbReference>
<dbReference type="GeneID" id="97131541"/>
<comment type="caution">
    <text evidence="2">The sequence shown here is derived from an EMBL/GenBank/DDBJ whole genome shotgun (WGS) entry which is preliminary data.</text>
</comment>
<organism evidence="2 3">
    <name type="scientific">Paenibacillus taichungensis</name>
    <dbReference type="NCBI Taxonomy" id="484184"/>
    <lineage>
        <taxon>Bacteria</taxon>
        <taxon>Bacillati</taxon>
        <taxon>Bacillota</taxon>
        <taxon>Bacilli</taxon>
        <taxon>Bacillales</taxon>
        <taxon>Paenibacillaceae</taxon>
        <taxon>Paenibacillus</taxon>
    </lineage>
</organism>
<feature type="domain" description="KAP NTPase" evidence="1">
    <location>
        <begin position="9"/>
        <end position="176"/>
    </location>
</feature>
<evidence type="ECO:0000313" key="3">
    <source>
        <dbReference type="Proteomes" id="UP000577724"/>
    </source>
</evidence>
<name>A0ABX2MLJ5_9BACL</name>
<dbReference type="EMBL" id="JABMCC010000107">
    <property type="protein sequence ID" value="NUU54902.1"/>
    <property type="molecule type" value="Genomic_DNA"/>
</dbReference>
<sequence>MLNYLGIIEDYIQRPKTNYALMINGDWGNGKTYFLQNEVFPRLEELGKKPIYITLNGIKTVEEVSKQIYFSTSFLSNEKVKKVLDSKSTKFISNLAKMAHNAASVLGVSGSVENTIDYEELIGLNENVVLCFDDLERCKIDIVEILGYINNFVEHDDAKTIIVGNEKEINDINIDQNNELKVMAATLSLGLEESHDHKNIIPRIKDLFSEQKKFDVVKEKLVGKTIFFEPDFSYVIGEMIRDYKDSNFEYYSFLLQNKDVISIIHEVSLRRNLRILKHSLSDFLKIFTTLYESLNSNHYWNRLIISYFVPALILSIEHKEGKIGIETLLNKLSSVITPSYLILSKNDAAYYDKYLTALNSKLGYYESQYITSYIATSILDEEKLIQDANMLLSDWDEHEKGKEITSLEKLTNYLLELDNEEFEECVADVLVNVENSIYELRKYNRIYSFFETFIDEELINMSKEELNRVFDEGIKGAEFDPDTIDDDLQRFLIRNPSENQKIIEGLIQSKIDEEKNDLTKKEISTLINLLPNNVGQFVDRFIQSSKDPAYKAILQFVDMPTFYEKINQLNNSDLQQIRFMFQSMYDFGNLNAYFKSDYENLNKLIAHLKTDLENSNGVRKLQYRYFIGNLEEYARRINQ</sequence>
<dbReference type="InterPro" id="IPR011646">
    <property type="entry name" value="KAP_P-loop"/>
</dbReference>
<proteinExistence type="predicted"/>
<protein>
    <recommendedName>
        <fullName evidence="1">KAP NTPase domain-containing protein</fullName>
    </recommendedName>
</protein>
<dbReference type="Pfam" id="PF07693">
    <property type="entry name" value="KAP_NTPase"/>
    <property type="match status" value="1"/>
</dbReference>
<reference evidence="2 3" key="1">
    <citation type="submission" date="2020-05" db="EMBL/GenBank/DDBJ databases">
        <title>Genome Sequencing of Type Strains.</title>
        <authorList>
            <person name="Lemaire J.F."/>
            <person name="Inderbitzin P."/>
            <person name="Gregorio O.A."/>
            <person name="Collins S.B."/>
            <person name="Wespe N."/>
            <person name="Knight-Connoni V."/>
        </authorList>
    </citation>
    <scope>NUCLEOTIDE SEQUENCE [LARGE SCALE GENOMIC DNA]</scope>
    <source>
        <strain evidence="2 3">DSM 19942</strain>
    </source>
</reference>
<gene>
    <name evidence="2" type="ORF">HP548_12525</name>
</gene>
<keyword evidence="3" id="KW-1185">Reference proteome</keyword>
<accession>A0ABX2MLJ5</accession>
<dbReference type="RefSeq" id="WP_175381837.1">
    <property type="nucleotide sequence ID" value="NZ_CBCRYD010000030.1"/>
</dbReference>
<evidence type="ECO:0000259" key="1">
    <source>
        <dbReference type="Pfam" id="PF07693"/>
    </source>
</evidence>